<dbReference type="AlphaFoldDB" id="A0A8H7VDD4"/>
<evidence type="ECO:0000313" key="1">
    <source>
        <dbReference type="EMBL" id="KAG2218961.1"/>
    </source>
</evidence>
<dbReference type="EMBL" id="JAEPRB010000201">
    <property type="protein sequence ID" value="KAG2218961.1"/>
    <property type="molecule type" value="Genomic_DNA"/>
</dbReference>
<proteinExistence type="predicted"/>
<protein>
    <submittedName>
        <fullName evidence="1">Uncharacterized protein</fullName>
    </submittedName>
</protein>
<gene>
    <name evidence="1" type="ORF">INT45_008385</name>
</gene>
<evidence type="ECO:0000313" key="2">
    <source>
        <dbReference type="Proteomes" id="UP000646827"/>
    </source>
</evidence>
<reference evidence="1 2" key="1">
    <citation type="submission" date="2020-12" db="EMBL/GenBank/DDBJ databases">
        <title>Metabolic potential, ecology and presence of endohyphal bacteria is reflected in genomic diversity of Mucoromycotina.</title>
        <authorList>
            <person name="Muszewska A."/>
            <person name="Okrasinska A."/>
            <person name="Steczkiewicz K."/>
            <person name="Drgas O."/>
            <person name="Orlowska M."/>
            <person name="Perlinska-Lenart U."/>
            <person name="Aleksandrzak-Piekarczyk T."/>
            <person name="Szatraj K."/>
            <person name="Zielenkiewicz U."/>
            <person name="Pilsyk S."/>
            <person name="Malc E."/>
            <person name="Mieczkowski P."/>
            <person name="Kruszewska J.S."/>
            <person name="Biernat P."/>
            <person name="Pawlowska J."/>
        </authorList>
    </citation>
    <scope>NUCLEOTIDE SEQUENCE [LARGE SCALE GENOMIC DNA]</scope>
    <source>
        <strain evidence="1 2">CBS 142.35</strain>
    </source>
</reference>
<name>A0A8H7VDD4_9FUNG</name>
<organism evidence="1 2">
    <name type="scientific">Circinella minor</name>
    <dbReference type="NCBI Taxonomy" id="1195481"/>
    <lineage>
        <taxon>Eukaryota</taxon>
        <taxon>Fungi</taxon>
        <taxon>Fungi incertae sedis</taxon>
        <taxon>Mucoromycota</taxon>
        <taxon>Mucoromycotina</taxon>
        <taxon>Mucoromycetes</taxon>
        <taxon>Mucorales</taxon>
        <taxon>Lichtheimiaceae</taxon>
        <taxon>Circinella</taxon>
    </lineage>
</organism>
<keyword evidence="2" id="KW-1185">Reference proteome</keyword>
<dbReference type="Proteomes" id="UP000646827">
    <property type="component" value="Unassembled WGS sequence"/>
</dbReference>
<comment type="caution">
    <text evidence="1">The sequence shown here is derived from an EMBL/GenBank/DDBJ whole genome shotgun (WGS) entry which is preliminary data.</text>
</comment>
<dbReference type="OrthoDB" id="2282777at2759"/>
<sequence>MVTITRQQAICMFYCEEYTKENVIKLNKRIAEMEDVEICFMNDPLSPLLQCEKRINQNPFLYNRYPVGETKSDDKSNTSGAMLRKLVATKKNQAQIIQFLNIIYFASDPGNGVMFDCKEITTKEILNTVKQYTTFFDDKTIFSFGQWCSRKKVELVTVGSKRVSRNGERINIRSLYALKDEYLGESRQIFIPHFLKNEGFSIIGYARKSPGKDNEANRVRCLRSMCDRLVERSLVDVVFISSCCKAADPLAERDRTKNCDILSTLNVAGDMQDLLLFIAEKPKICLVVLDFAGLTTNILDLNEFLKNNEQIKKIMVDMLPISNKVHVYDRSELVENQEKLTLFDCRKRSYQRSLE</sequence>
<accession>A0A8H7VDD4</accession>